<dbReference type="InterPro" id="IPR036909">
    <property type="entry name" value="Cyt_c-like_dom_sf"/>
</dbReference>
<feature type="region of interest" description="Disordered" evidence="5">
    <location>
        <begin position="370"/>
        <end position="389"/>
    </location>
</feature>
<evidence type="ECO:0000256" key="2">
    <source>
        <dbReference type="ARBA" id="ARBA00022723"/>
    </source>
</evidence>
<organism evidence="8 9">
    <name type="scientific">Adhaeretor mobilis</name>
    <dbReference type="NCBI Taxonomy" id="1930276"/>
    <lineage>
        <taxon>Bacteria</taxon>
        <taxon>Pseudomonadati</taxon>
        <taxon>Planctomycetota</taxon>
        <taxon>Planctomycetia</taxon>
        <taxon>Pirellulales</taxon>
        <taxon>Lacipirellulaceae</taxon>
        <taxon>Adhaeretor</taxon>
    </lineage>
</organism>
<reference evidence="8 9" key="1">
    <citation type="submission" date="2019-02" db="EMBL/GenBank/DDBJ databases">
        <title>Deep-cultivation of Planctomycetes and their phenomic and genomic characterization uncovers novel biology.</title>
        <authorList>
            <person name="Wiegand S."/>
            <person name="Jogler M."/>
            <person name="Boedeker C."/>
            <person name="Pinto D."/>
            <person name="Vollmers J."/>
            <person name="Rivas-Marin E."/>
            <person name="Kohn T."/>
            <person name="Peeters S.H."/>
            <person name="Heuer A."/>
            <person name="Rast P."/>
            <person name="Oberbeckmann S."/>
            <person name="Bunk B."/>
            <person name="Jeske O."/>
            <person name="Meyerdierks A."/>
            <person name="Storesund J.E."/>
            <person name="Kallscheuer N."/>
            <person name="Luecker S."/>
            <person name="Lage O.M."/>
            <person name="Pohl T."/>
            <person name="Merkel B.J."/>
            <person name="Hornburger P."/>
            <person name="Mueller R.-W."/>
            <person name="Bruemmer F."/>
            <person name="Labrenz M."/>
            <person name="Spormann A.M."/>
            <person name="Op den Camp H."/>
            <person name="Overmann J."/>
            <person name="Amann R."/>
            <person name="Jetten M.S.M."/>
            <person name="Mascher T."/>
            <person name="Medema M.H."/>
            <person name="Devos D.P."/>
            <person name="Kaster A.-K."/>
            <person name="Ovreas L."/>
            <person name="Rohde M."/>
            <person name="Galperin M.Y."/>
            <person name="Jogler C."/>
        </authorList>
    </citation>
    <scope>NUCLEOTIDE SEQUENCE [LARGE SCALE GENOMIC DNA]</scope>
    <source>
        <strain evidence="8 9">HG15A2</strain>
    </source>
</reference>
<accession>A0A517N1Y8</accession>
<keyword evidence="1 4" id="KW-0349">Heme</keyword>
<protein>
    <submittedName>
        <fullName evidence="8">Planctomycete cytochrome C</fullName>
    </submittedName>
</protein>
<dbReference type="InterPro" id="IPR032675">
    <property type="entry name" value="LRR_dom_sf"/>
</dbReference>
<evidence type="ECO:0000259" key="7">
    <source>
        <dbReference type="PROSITE" id="PS51007"/>
    </source>
</evidence>
<keyword evidence="2 4" id="KW-0479">Metal-binding</keyword>
<dbReference type="InterPro" id="IPR009056">
    <property type="entry name" value="Cyt_c-like_dom"/>
</dbReference>
<dbReference type="AlphaFoldDB" id="A0A517N1Y8"/>
<feature type="compositionally biased region" description="Basic and acidic residues" evidence="5">
    <location>
        <begin position="125"/>
        <end position="136"/>
    </location>
</feature>
<feature type="domain" description="Cytochrome c" evidence="7">
    <location>
        <begin position="27"/>
        <end position="117"/>
    </location>
</feature>
<dbReference type="PROSITE" id="PS51007">
    <property type="entry name" value="CYTC"/>
    <property type="match status" value="1"/>
</dbReference>
<keyword evidence="9" id="KW-1185">Reference proteome</keyword>
<evidence type="ECO:0000256" key="3">
    <source>
        <dbReference type="ARBA" id="ARBA00023004"/>
    </source>
</evidence>
<feature type="region of interest" description="Disordered" evidence="5">
    <location>
        <begin position="119"/>
        <end position="158"/>
    </location>
</feature>
<dbReference type="Gene3D" id="1.10.760.10">
    <property type="entry name" value="Cytochrome c-like domain"/>
    <property type="match status" value="1"/>
</dbReference>
<dbReference type="SUPFAM" id="SSF52047">
    <property type="entry name" value="RNI-like"/>
    <property type="match status" value="1"/>
</dbReference>
<feature type="chain" id="PRO_5021846073" evidence="6">
    <location>
        <begin position="22"/>
        <end position="389"/>
    </location>
</feature>
<proteinExistence type="predicted"/>
<keyword evidence="3 4" id="KW-0408">Iron</keyword>
<dbReference type="RefSeq" id="WP_145063122.1">
    <property type="nucleotide sequence ID" value="NZ_CP036263.1"/>
</dbReference>
<evidence type="ECO:0000256" key="6">
    <source>
        <dbReference type="SAM" id="SignalP"/>
    </source>
</evidence>
<evidence type="ECO:0000313" key="8">
    <source>
        <dbReference type="EMBL" id="QDT01143.1"/>
    </source>
</evidence>
<evidence type="ECO:0000256" key="1">
    <source>
        <dbReference type="ARBA" id="ARBA00022617"/>
    </source>
</evidence>
<dbReference type="KEGG" id="amob:HG15A2_44850"/>
<gene>
    <name evidence="8" type="ORF">HG15A2_44850</name>
</gene>
<dbReference type="Proteomes" id="UP000319852">
    <property type="component" value="Chromosome"/>
</dbReference>
<evidence type="ECO:0000256" key="5">
    <source>
        <dbReference type="SAM" id="MobiDB-lite"/>
    </source>
</evidence>
<dbReference type="GO" id="GO:0009055">
    <property type="term" value="F:electron transfer activity"/>
    <property type="evidence" value="ECO:0007669"/>
    <property type="project" value="InterPro"/>
</dbReference>
<keyword evidence="6" id="KW-0732">Signal</keyword>
<dbReference type="OrthoDB" id="229325at2"/>
<dbReference type="Pfam" id="PF07635">
    <property type="entry name" value="PSCyt1"/>
    <property type="match status" value="1"/>
</dbReference>
<dbReference type="PANTHER" id="PTHR35889:SF3">
    <property type="entry name" value="F-BOX DOMAIN-CONTAINING PROTEIN"/>
    <property type="match status" value="1"/>
</dbReference>
<dbReference type="EMBL" id="CP036263">
    <property type="protein sequence ID" value="QDT01143.1"/>
    <property type="molecule type" value="Genomic_DNA"/>
</dbReference>
<dbReference type="InterPro" id="IPR011429">
    <property type="entry name" value="Cyt_c_Planctomycete-type"/>
</dbReference>
<dbReference type="GO" id="GO:0020037">
    <property type="term" value="F:heme binding"/>
    <property type="evidence" value="ECO:0007669"/>
    <property type="project" value="InterPro"/>
</dbReference>
<dbReference type="SUPFAM" id="SSF46626">
    <property type="entry name" value="Cytochrome c"/>
    <property type="match status" value="1"/>
</dbReference>
<evidence type="ECO:0000256" key="4">
    <source>
        <dbReference type="PROSITE-ProRule" id="PRU00433"/>
    </source>
</evidence>
<evidence type="ECO:0000313" key="9">
    <source>
        <dbReference type="Proteomes" id="UP000319852"/>
    </source>
</evidence>
<dbReference type="Gene3D" id="3.80.10.10">
    <property type="entry name" value="Ribonuclease Inhibitor"/>
    <property type="match status" value="1"/>
</dbReference>
<sequence length="389" mass="42178" precursor="true">MTRIALLLALAPLIATSQSFAADAPIDFQTQIQPIFKQHCVKCHGEKKALKKLRLDSAEQIQAFHEDHLVVAGKPDASELFERLVLPAEDKKRMPKGADPLPKEQIDLVREWIAQGASYTSAQKPSEKPASEEKSAAADTETAKPQAEPVPHDSEELKDVKAAADEAVKKIAATGASVMPLFGKSALLQVSFAQDSGAVNAANLATLAGAGEQIVWLNLSGSQVSPESLAVLEKLPNISQLHLEKSNLDDGSLKHVGSLDRLHYLNLYGTQVSDAGLIHLSGLKRLRKLYLWNTKVSYDAAMALEKAIPGLEVNLGWNHPVVARKRIEKQLANAKTEAEEAKQKAEAADQAAARAKEANERAAKRLQELTEELKEIEAPSDAVNEEAKK</sequence>
<dbReference type="PANTHER" id="PTHR35889">
    <property type="entry name" value="CYCLOINULO-OLIGOSACCHARIDE FRUCTANOTRANSFERASE-RELATED"/>
    <property type="match status" value="1"/>
</dbReference>
<feature type="compositionally biased region" description="Basic and acidic residues" evidence="5">
    <location>
        <begin position="338"/>
        <end position="347"/>
    </location>
</feature>
<feature type="region of interest" description="Disordered" evidence="5">
    <location>
        <begin position="338"/>
        <end position="362"/>
    </location>
</feature>
<dbReference type="GO" id="GO:0046872">
    <property type="term" value="F:metal ion binding"/>
    <property type="evidence" value="ECO:0007669"/>
    <property type="project" value="UniProtKB-KW"/>
</dbReference>
<feature type="signal peptide" evidence="6">
    <location>
        <begin position="1"/>
        <end position="21"/>
    </location>
</feature>
<name>A0A517N1Y8_9BACT</name>